<protein>
    <recommendedName>
        <fullName evidence="3">Erythropoietin</fullName>
    </recommendedName>
</protein>
<evidence type="ECO:0000313" key="9">
    <source>
        <dbReference type="EMBL" id="KAJ3585045.1"/>
    </source>
</evidence>
<comment type="subcellular location">
    <subcellularLocation>
        <location evidence="1">Secreted</location>
    </subcellularLocation>
</comment>
<dbReference type="Pfam" id="PF00758">
    <property type="entry name" value="EPO_TPO"/>
    <property type="match status" value="1"/>
</dbReference>
<dbReference type="GO" id="GO:0005615">
    <property type="term" value="C:extracellular space"/>
    <property type="evidence" value="ECO:0007669"/>
    <property type="project" value="TreeGrafter"/>
</dbReference>
<dbReference type="InterPro" id="IPR003013">
    <property type="entry name" value="Erythroptn"/>
</dbReference>
<dbReference type="SUPFAM" id="SSF47266">
    <property type="entry name" value="4-helical cytokines"/>
    <property type="match status" value="1"/>
</dbReference>
<keyword evidence="7" id="KW-0265">Erythrocyte maturation</keyword>
<dbReference type="Proteomes" id="UP001148018">
    <property type="component" value="Unassembled WGS sequence"/>
</dbReference>
<comment type="similarity">
    <text evidence="2">Belongs to the EPO/TPO family.</text>
</comment>
<evidence type="ECO:0000256" key="7">
    <source>
        <dbReference type="ARBA" id="ARBA00023057"/>
    </source>
</evidence>
<evidence type="ECO:0000256" key="4">
    <source>
        <dbReference type="ARBA" id="ARBA00022525"/>
    </source>
</evidence>
<keyword evidence="10" id="KW-1185">Reference proteome</keyword>
<dbReference type="GO" id="GO:0005128">
    <property type="term" value="F:erythropoietin receptor binding"/>
    <property type="evidence" value="ECO:0007669"/>
    <property type="project" value="InterPro"/>
</dbReference>
<dbReference type="InterPro" id="IPR009079">
    <property type="entry name" value="4_helix_cytokine-like_core"/>
</dbReference>
<evidence type="ECO:0000256" key="2">
    <source>
        <dbReference type="ARBA" id="ARBA00005782"/>
    </source>
</evidence>
<name>A0A9Q0DAQ9_9TELE</name>
<sequence length="182" mass="19691">MRACVHRCLVDSLAPGSPSAFLPRKRDDQLRFTIRTLFPSPRDSGLQVNPILPPSPVRVFEGNENGPSCIALVSTEVRDQEVQSGLWLLHQALGLLRSSVTDGTLQVHIDNSVRNLLSINAVLHSLGFQEYVPAAGGGGPDGGEETWRVSTGAELLQVYVNFLRGKVHLLLSGAQACQQEVS</sequence>
<dbReference type="GO" id="GO:0043249">
    <property type="term" value="P:erythrocyte maturation"/>
    <property type="evidence" value="ECO:0007669"/>
    <property type="project" value="UniProtKB-KW"/>
</dbReference>
<keyword evidence="8" id="KW-1015">Disulfide bond</keyword>
<reference evidence="9" key="1">
    <citation type="submission" date="2022-07" db="EMBL/GenBank/DDBJ databases">
        <title>Chromosome-level genome of Muraenolepis orangiensis.</title>
        <authorList>
            <person name="Kim J."/>
        </authorList>
    </citation>
    <scope>NUCLEOTIDE SEQUENCE</scope>
    <source>
        <strain evidence="9">KU_S4_2022</strain>
        <tissue evidence="9">Muscle</tissue>
    </source>
</reference>
<evidence type="ECO:0000256" key="6">
    <source>
        <dbReference type="ARBA" id="ARBA00022729"/>
    </source>
</evidence>
<keyword evidence="6" id="KW-0732">Signal</keyword>
<dbReference type="EMBL" id="JANIIK010000118">
    <property type="protein sequence ID" value="KAJ3585045.1"/>
    <property type="molecule type" value="Genomic_DNA"/>
</dbReference>
<dbReference type="GO" id="GO:0005125">
    <property type="term" value="F:cytokine activity"/>
    <property type="evidence" value="ECO:0007669"/>
    <property type="project" value="TreeGrafter"/>
</dbReference>
<dbReference type="PANTHER" id="PTHR10370:SF0">
    <property type="entry name" value="ERYTHROPOIETIN"/>
    <property type="match status" value="1"/>
</dbReference>
<proteinExistence type="inferred from homology"/>
<dbReference type="GO" id="GO:0005179">
    <property type="term" value="F:hormone activity"/>
    <property type="evidence" value="ECO:0007669"/>
    <property type="project" value="UniProtKB-KW"/>
</dbReference>
<evidence type="ECO:0000256" key="5">
    <source>
        <dbReference type="ARBA" id="ARBA00022702"/>
    </source>
</evidence>
<comment type="caution">
    <text evidence="9">The sequence shown here is derived from an EMBL/GenBank/DDBJ whole genome shotgun (WGS) entry which is preliminary data.</text>
</comment>
<dbReference type="PANTHER" id="PTHR10370">
    <property type="entry name" value="ERYTHROPOIETIN"/>
    <property type="match status" value="1"/>
</dbReference>
<dbReference type="Gene3D" id="1.20.1250.10">
    <property type="match status" value="1"/>
</dbReference>
<evidence type="ECO:0000256" key="1">
    <source>
        <dbReference type="ARBA" id="ARBA00004613"/>
    </source>
</evidence>
<dbReference type="GO" id="GO:0048823">
    <property type="term" value="P:nucleate erythrocyte development"/>
    <property type="evidence" value="ECO:0007669"/>
    <property type="project" value="TreeGrafter"/>
</dbReference>
<evidence type="ECO:0000256" key="3">
    <source>
        <dbReference type="ARBA" id="ARBA00015421"/>
    </source>
</evidence>
<evidence type="ECO:0000256" key="8">
    <source>
        <dbReference type="ARBA" id="ARBA00023157"/>
    </source>
</evidence>
<evidence type="ECO:0000313" key="10">
    <source>
        <dbReference type="Proteomes" id="UP001148018"/>
    </source>
</evidence>
<dbReference type="OrthoDB" id="9892121at2759"/>
<dbReference type="InterPro" id="IPR001323">
    <property type="entry name" value="EPO_TPO"/>
</dbReference>
<gene>
    <name evidence="9" type="ORF">NHX12_013768</name>
</gene>
<keyword evidence="4" id="KW-0964">Secreted</keyword>
<keyword evidence="5" id="KW-0372">Hormone</keyword>
<organism evidence="9 10">
    <name type="scientific">Muraenolepis orangiensis</name>
    <name type="common">Patagonian moray cod</name>
    <dbReference type="NCBI Taxonomy" id="630683"/>
    <lineage>
        <taxon>Eukaryota</taxon>
        <taxon>Metazoa</taxon>
        <taxon>Chordata</taxon>
        <taxon>Craniata</taxon>
        <taxon>Vertebrata</taxon>
        <taxon>Euteleostomi</taxon>
        <taxon>Actinopterygii</taxon>
        <taxon>Neopterygii</taxon>
        <taxon>Teleostei</taxon>
        <taxon>Neoteleostei</taxon>
        <taxon>Acanthomorphata</taxon>
        <taxon>Zeiogadaria</taxon>
        <taxon>Gadariae</taxon>
        <taxon>Gadiformes</taxon>
        <taxon>Muraenolepidoidei</taxon>
        <taxon>Muraenolepididae</taxon>
        <taxon>Muraenolepis</taxon>
    </lineage>
</organism>
<accession>A0A9Q0DAQ9</accession>
<dbReference type="AlphaFoldDB" id="A0A9Q0DAQ9"/>